<dbReference type="Proteomes" id="UP000002564">
    <property type="component" value="Chromosome"/>
</dbReference>
<evidence type="ECO:0000313" key="2">
    <source>
        <dbReference type="EMBL" id="ACF30322.1"/>
    </source>
</evidence>
<evidence type="ECO:0000256" key="1">
    <source>
        <dbReference type="SAM" id="MobiDB-lite"/>
    </source>
</evidence>
<sequence>MPMPFEGRSGGIARRLGGGNKKQTGVLQTGLSGFNGQRVLRCHLL</sequence>
<dbReference type="AlphaFoldDB" id="B4RNG4"/>
<evidence type="ECO:0000313" key="3">
    <source>
        <dbReference type="Proteomes" id="UP000002564"/>
    </source>
</evidence>
<name>B4RNG4_NEIG2</name>
<gene>
    <name evidence="2" type="ordered locus">NGK_1674</name>
</gene>
<dbReference type="HOGENOM" id="CLU_3202402_0_0_4"/>
<protein>
    <submittedName>
        <fullName evidence="2">Uncharacterized protein</fullName>
    </submittedName>
</protein>
<proteinExistence type="predicted"/>
<organism evidence="2 3">
    <name type="scientific">Neisseria gonorrhoeae (strain NCCP11945)</name>
    <dbReference type="NCBI Taxonomy" id="521006"/>
    <lineage>
        <taxon>Bacteria</taxon>
        <taxon>Pseudomonadati</taxon>
        <taxon>Pseudomonadota</taxon>
        <taxon>Betaproteobacteria</taxon>
        <taxon>Neisseriales</taxon>
        <taxon>Neisseriaceae</taxon>
        <taxon>Neisseria</taxon>
    </lineage>
</organism>
<feature type="region of interest" description="Disordered" evidence="1">
    <location>
        <begin position="1"/>
        <end position="24"/>
    </location>
</feature>
<reference evidence="2 3" key="1">
    <citation type="journal article" date="2008" name="J. Bacteriol.">
        <title>Complete genome sequence of Neisseria gonorrhoeae NCCP11945.</title>
        <authorList>
            <person name="Chung G.T."/>
            <person name="Yoo J.S."/>
            <person name="Oh H.B."/>
            <person name="Lee Y.S."/>
            <person name="Cha S.H."/>
            <person name="Kim S.J."/>
            <person name="Yoo C.K."/>
        </authorList>
    </citation>
    <scope>NUCLEOTIDE SEQUENCE [LARGE SCALE GENOMIC DNA]</scope>
    <source>
        <strain evidence="2 3">NCCP11945</strain>
    </source>
</reference>
<dbReference type="EMBL" id="CP001050">
    <property type="protein sequence ID" value="ACF30322.1"/>
    <property type="molecule type" value="Genomic_DNA"/>
</dbReference>
<dbReference type="KEGG" id="ngk:NGK_1674"/>
<accession>B4RNG4</accession>